<evidence type="ECO:0000313" key="5">
    <source>
        <dbReference type="EMBL" id="RRJ83329.1"/>
    </source>
</evidence>
<evidence type="ECO:0000256" key="1">
    <source>
        <dbReference type="ARBA" id="ARBA00001554"/>
    </source>
</evidence>
<organism evidence="5 6">
    <name type="scientific">Aestuariirhabdus litorea</name>
    <dbReference type="NCBI Taxonomy" id="2528527"/>
    <lineage>
        <taxon>Bacteria</taxon>
        <taxon>Pseudomonadati</taxon>
        <taxon>Pseudomonadota</taxon>
        <taxon>Gammaproteobacteria</taxon>
        <taxon>Oceanospirillales</taxon>
        <taxon>Aestuariirhabdaceae</taxon>
        <taxon>Aestuariirhabdus</taxon>
    </lineage>
</organism>
<evidence type="ECO:0000256" key="3">
    <source>
        <dbReference type="ARBA" id="ARBA00023239"/>
    </source>
</evidence>
<evidence type="ECO:0000313" key="6">
    <source>
        <dbReference type="Proteomes" id="UP000280792"/>
    </source>
</evidence>
<dbReference type="HAMAP" id="MF_00434">
    <property type="entry name" value="Pterin_4_alpha"/>
    <property type="match status" value="1"/>
</dbReference>
<dbReference type="NCBIfam" id="NF002016">
    <property type="entry name" value="PRK00823.1-1"/>
    <property type="match status" value="1"/>
</dbReference>
<dbReference type="Pfam" id="PF01329">
    <property type="entry name" value="Pterin_4a"/>
    <property type="match status" value="1"/>
</dbReference>
<keyword evidence="3 4" id="KW-0456">Lyase</keyword>
<comment type="caution">
    <text evidence="5">The sequence shown here is derived from an EMBL/GenBank/DDBJ whole genome shotgun (WGS) entry which is preliminary data.</text>
</comment>
<dbReference type="GO" id="GO:0008124">
    <property type="term" value="F:4-alpha-hydroxytetrahydrobiopterin dehydratase activity"/>
    <property type="evidence" value="ECO:0007669"/>
    <property type="project" value="UniProtKB-UniRule"/>
</dbReference>
<protein>
    <recommendedName>
        <fullName evidence="4">Putative pterin-4-alpha-carbinolamine dehydratase</fullName>
        <shortName evidence="4">PHS</shortName>
        <ecNumber evidence="4">4.2.1.96</ecNumber>
    </recommendedName>
    <alternativeName>
        <fullName evidence="4">4-alpha-hydroxy-tetrahydropterin dehydratase</fullName>
    </alternativeName>
    <alternativeName>
        <fullName evidence="4">Pterin carbinolamine dehydratase</fullName>
        <shortName evidence="4">PCD</shortName>
    </alternativeName>
</protein>
<name>A0A3P3VNP2_9GAMM</name>
<accession>A0A3P3VNP2</accession>
<reference evidence="5 6" key="1">
    <citation type="submission" date="2018-08" db="EMBL/GenBank/DDBJ databases">
        <authorList>
            <person name="Khan S.A."/>
        </authorList>
    </citation>
    <scope>NUCLEOTIDE SEQUENCE [LARGE SCALE GENOMIC DNA]</scope>
    <source>
        <strain evidence="5 6">GTF-13</strain>
    </source>
</reference>
<dbReference type="AlphaFoldDB" id="A0A3P3VNP2"/>
<dbReference type="EC" id="4.2.1.96" evidence="4"/>
<dbReference type="GO" id="GO:0006729">
    <property type="term" value="P:tetrahydrobiopterin biosynthetic process"/>
    <property type="evidence" value="ECO:0007669"/>
    <property type="project" value="InterPro"/>
</dbReference>
<dbReference type="PANTHER" id="PTHR42805:SF1">
    <property type="entry name" value="PTERIN-4-ALPHA-CARBINOLAMINE DEHYDRATASE-RELATED"/>
    <property type="match status" value="1"/>
</dbReference>
<comment type="catalytic activity">
    <reaction evidence="1 4">
        <text>(4aS,6R)-4a-hydroxy-L-erythro-5,6,7,8-tetrahydrobiopterin = (6R)-L-erythro-6,7-dihydrobiopterin + H2O</text>
        <dbReference type="Rhea" id="RHEA:11920"/>
        <dbReference type="ChEBI" id="CHEBI:15377"/>
        <dbReference type="ChEBI" id="CHEBI:15642"/>
        <dbReference type="ChEBI" id="CHEBI:43120"/>
        <dbReference type="EC" id="4.2.1.96"/>
    </reaction>
</comment>
<dbReference type="Gene3D" id="3.30.1360.20">
    <property type="entry name" value="Transcriptional coactivator/pterin dehydratase"/>
    <property type="match status" value="1"/>
</dbReference>
<dbReference type="CDD" id="cd00913">
    <property type="entry name" value="PCD_DCoH_subfamily_a"/>
    <property type="match status" value="1"/>
</dbReference>
<dbReference type="InterPro" id="IPR050376">
    <property type="entry name" value="Pterin-4-alpha-carb_dehyd"/>
</dbReference>
<dbReference type="InterPro" id="IPR036428">
    <property type="entry name" value="PCD_sf"/>
</dbReference>
<comment type="similarity">
    <text evidence="2 4">Belongs to the pterin-4-alpha-carbinolamine dehydratase family.</text>
</comment>
<dbReference type="EMBL" id="QWEZ01000002">
    <property type="protein sequence ID" value="RRJ83329.1"/>
    <property type="molecule type" value="Genomic_DNA"/>
</dbReference>
<reference evidence="5 6" key="2">
    <citation type="submission" date="2018-12" db="EMBL/GenBank/DDBJ databases">
        <title>Simiduia agarivorans gen. nov., sp. nov., a marine, agarolytic bacterium isolated from shallow coastal water from Keelung, Taiwan.</title>
        <authorList>
            <person name="Shieh W.Y."/>
        </authorList>
    </citation>
    <scope>NUCLEOTIDE SEQUENCE [LARGE SCALE GENOMIC DNA]</scope>
    <source>
        <strain evidence="5 6">GTF-13</strain>
    </source>
</reference>
<proteinExistence type="inferred from homology"/>
<gene>
    <name evidence="5" type="ORF">D0544_16030</name>
</gene>
<keyword evidence="6" id="KW-1185">Reference proteome</keyword>
<dbReference type="InterPro" id="IPR001533">
    <property type="entry name" value="Pterin_deHydtase"/>
</dbReference>
<dbReference type="SUPFAM" id="SSF55248">
    <property type="entry name" value="PCD-like"/>
    <property type="match status" value="1"/>
</dbReference>
<evidence type="ECO:0000256" key="4">
    <source>
        <dbReference type="HAMAP-Rule" id="MF_00434"/>
    </source>
</evidence>
<dbReference type="PANTHER" id="PTHR42805">
    <property type="entry name" value="PTERIN-4-ALPHA-CARBINOLAMINE DEHYDRATASE-RELATED"/>
    <property type="match status" value="1"/>
</dbReference>
<sequence>MVMSLSNMKCEACQAGAPQVTDTELAELIREIPLWQPVLIDNIMRITRTYTFKNFKQALAFTNQVGELAESEGHHPEIVTEWGSVRVSWWTHKIRGLHRNDFICAAKTDALKQAE</sequence>
<evidence type="ECO:0000256" key="2">
    <source>
        <dbReference type="ARBA" id="ARBA00006472"/>
    </source>
</evidence>
<dbReference type="Proteomes" id="UP000280792">
    <property type="component" value="Unassembled WGS sequence"/>
</dbReference>